<organism evidence="1 2">
    <name type="scientific">Allacma fusca</name>
    <dbReference type="NCBI Taxonomy" id="39272"/>
    <lineage>
        <taxon>Eukaryota</taxon>
        <taxon>Metazoa</taxon>
        <taxon>Ecdysozoa</taxon>
        <taxon>Arthropoda</taxon>
        <taxon>Hexapoda</taxon>
        <taxon>Collembola</taxon>
        <taxon>Symphypleona</taxon>
        <taxon>Sminthuridae</taxon>
        <taxon>Allacma</taxon>
    </lineage>
</organism>
<evidence type="ECO:0000313" key="2">
    <source>
        <dbReference type="Proteomes" id="UP000708208"/>
    </source>
</evidence>
<dbReference type="Proteomes" id="UP000708208">
    <property type="component" value="Unassembled WGS sequence"/>
</dbReference>
<accession>A0A8J2KM87</accession>
<evidence type="ECO:0000313" key="1">
    <source>
        <dbReference type="EMBL" id="CAG7816036.1"/>
    </source>
</evidence>
<dbReference type="OrthoDB" id="10054543at2759"/>
<proteinExistence type="predicted"/>
<dbReference type="EMBL" id="CAJVCH010359204">
    <property type="protein sequence ID" value="CAG7816036.1"/>
    <property type="molecule type" value="Genomic_DNA"/>
</dbReference>
<dbReference type="GO" id="GO:0070181">
    <property type="term" value="F:small ribosomal subunit rRNA binding"/>
    <property type="evidence" value="ECO:0007669"/>
    <property type="project" value="TreeGrafter"/>
</dbReference>
<dbReference type="GO" id="GO:0032543">
    <property type="term" value="P:mitochondrial translation"/>
    <property type="evidence" value="ECO:0007669"/>
    <property type="project" value="TreeGrafter"/>
</dbReference>
<protein>
    <recommendedName>
        <fullName evidence="3">28S ribosomal protein S18a, mitochondrial</fullName>
    </recommendedName>
</protein>
<sequence length="135" mass="15190">MNNLSRIGQSLARLKLPSLSNSTAVLGNKNFHISSVCRLKEIHEEEKNGEIIIKGVYVKSPRTDYLIQTPATKTQGECTDCPICKLGSVHVKHTDVLILNQFVSSDGRQLPRNVTGLCKYQHKRMEYLIVMSRHA</sequence>
<dbReference type="PANTHER" id="PTHR13479">
    <property type="entry name" value="30S RIBOSOMAL PROTEIN S18"/>
    <property type="match status" value="1"/>
</dbReference>
<dbReference type="GO" id="GO:0005763">
    <property type="term" value="C:mitochondrial small ribosomal subunit"/>
    <property type="evidence" value="ECO:0007669"/>
    <property type="project" value="TreeGrafter"/>
</dbReference>
<keyword evidence="2" id="KW-1185">Reference proteome</keyword>
<evidence type="ECO:0008006" key="3">
    <source>
        <dbReference type="Google" id="ProtNLM"/>
    </source>
</evidence>
<dbReference type="AlphaFoldDB" id="A0A8J2KM87"/>
<feature type="non-terminal residue" evidence="1">
    <location>
        <position position="1"/>
    </location>
</feature>
<dbReference type="InterPro" id="IPR001648">
    <property type="entry name" value="Ribosomal_bS18"/>
</dbReference>
<dbReference type="Pfam" id="PF01084">
    <property type="entry name" value="Ribosomal_S18"/>
    <property type="match status" value="1"/>
</dbReference>
<dbReference type="PANTHER" id="PTHR13479:SF66">
    <property type="entry name" value="LARGE RIBOSOMAL SUBUNIT PROTEIN ML66"/>
    <property type="match status" value="1"/>
</dbReference>
<reference evidence="1" key="1">
    <citation type="submission" date="2021-06" db="EMBL/GenBank/DDBJ databases">
        <authorList>
            <person name="Hodson N. C."/>
            <person name="Mongue J. A."/>
            <person name="Jaron S. K."/>
        </authorList>
    </citation>
    <scope>NUCLEOTIDE SEQUENCE</scope>
</reference>
<comment type="caution">
    <text evidence="1">The sequence shown here is derived from an EMBL/GenBank/DDBJ whole genome shotgun (WGS) entry which is preliminary data.</text>
</comment>
<name>A0A8J2KM87_9HEXA</name>
<dbReference type="GO" id="GO:0003735">
    <property type="term" value="F:structural constituent of ribosome"/>
    <property type="evidence" value="ECO:0007669"/>
    <property type="project" value="InterPro"/>
</dbReference>
<gene>
    <name evidence="1" type="ORF">AFUS01_LOCUS26673</name>
</gene>